<organism evidence="7 8">
    <name type="scientific">Acidisoma silvae</name>
    <dbReference type="NCBI Taxonomy" id="2802396"/>
    <lineage>
        <taxon>Bacteria</taxon>
        <taxon>Pseudomonadati</taxon>
        <taxon>Pseudomonadota</taxon>
        <taxon>Alphaproteobacteria</taxon>
        <taxon>Acetobacterales</taxon>
        <taxon>Acidocellaceae</taxon>
        <taxon>Acidisoma</taxon>
    </lineage>
</organism>
<feature type="transmembrane region" description="Helical" evidence="6">
    <location>
        <begin position="92"/>
        <end position="113"/>
    </location>
</feature>
<keyword evidence="2" id="KW-1003">Cell membrane</keyword>
<evidence type="ECO:0000256" key="2">
    <source>
        <dbReference type="ARBA" id="ARBA00022475"/>
    </source>
</evidence>
<gene>
    <name evidence="7" type="ORF">ASILVAE211_07190</name>
</gene>
<evidence type="ECO:0000256" key="1">
    <source>
        <dbReference type="ARBA" id="ARBA00004651"/>
    </source>
</evidence>
<dbReference type="AlphaFoldDB" id="A0A963YQY6"/>
<keyword evidence="8" id="KW-1185">Reference proteome</keyword>
<dbReference type="Pfam" id="PF06146">
    <property type="entry name" value="PsiE"/>
    <property type="match status" value="1"/>
</dbReference>
<comment type="caution">
    <text evidence="7">The sequence shown here is derived from an EMBL/GenBank/DDBJ whole genome shotgun (WGS) entry which is preliminary data.</text>
</comment>
<keyword evidence="3 6" id="KW-0812">Transmembrane</keyword>
<feature type="transmembrane region" description="Helical" evidence="6">
    <location>
        <begin position="62"/>
        <end position="80"/>
    </location>
</feature>
<evidence type="ECO:0000256" key="6">
    <source>
        <dbReference type="SAM" id="Phobius"/>
    </source>
</evidence>
<accession>A0A963YQY6</accession>
<proteinExistence type="predicted"/>
<evidence type="ECO:0000256" key="5">
    <source>
        <dbReference type="ARBA" id="ARBA00023136"/>
    </source>
</evidence>
<evidence type="ECO:0000313" key="8">
    <source>
        <dbReference type="Proteomes" id="UP000708298"/>
    </source>
</evidence>
<feature type="transmembrane region" description="Helical" evidence="6">
    <location>
        <begin position="125"/>
        <end position="142"/>
    </location>
</feature>
<evidence type="ECO:0000256" key="4">
    <source>
        <dbReference type="ARBA" id="ARBA00022989"/>
    </source>
</evidence>
<protein>
    <submittedName>
        <fullName evidence="7">Phosphate-starvation-inducible PsiE family protein</fullName>
    </submittedName>
</protein>
<keyword evidence="5 6" id="KW-0472">Membrane</keyword>
<keyword evidence="4 6" id="KW-1133">Transmembrane helix</keyword>
<reference evidence="7" key="1">
    <citation type="journal article" date="2021" name="Microorganisms">
        <title>Acidisoma silvae sp. nov. and Acidisomacellulosilytica sp. nov., Two Acidophilic Bacteria Isolated from Decaying Wood, Hydrolyzing Cellulose and Producing Poly-3-hydroxybutyrate.</title>
        <authorList>
            <person name="Mieszkin S."/>
            <person name="Pouder E."/>
            <person name="Uroz S."/>
            <person name="Simon-Colin C."/>
            <person name="Alain K."/>
        </authorList>
    </citation>
    <scope>NUCLEOTIDE SEQUENCE</scope>
    <source>
        <strain evidence="7">HW T2.11</strain>
    </source>
</reference>
<feature type="transmembrane region" description="Helical" evidence="6">
    <location>
        <begin position="20"/>
        <end position="42"/>
    </location>
</feature>
<dbReference type="InterPro" id="IPR020948">
    <property type="entry name" value="P_starv_induced_PsiE-like"/>
</dbReference>
<evidence type="ECO:0000256" key="3">
    <source>
        <dbReference type="ARBA" id="ARBA00022692"/>
    </source>
</evidence>
<dbReference type="Proteomes" id="UP000708298">
    <property type="component" value="Unassembled WGS sequence"/>
</dbReference>
<reference evidence="7" key="2">
    <citation type="submission" date="2021-01" db="EMBL/GenBank/DDBJ databases">
        <authorList>
            <person name="Mieszkin S."/>
            <person name="Pouder E."/>
            <person name="Alain K."/>
        </authorList>
    </citation>
    <scope>NUCLEOTIDE SEQUENCE</scope>
    <source>
        <strain evidence="7">HW T2.11</strain>
    </source>
</reference>
<dbReference type="GO" id="GO:0005886">
    <property type="term" value="C:plasma membrane"/>
    <property type="evidence" value="ECO:0007669"/>
    <property type="project" value="UniProtKB-SubCell"/>
</dbReference>
<evidence type="ECO:0000313" key="7">
    <source>
        <dbReference type="EMBL" id="MCB8874962.1"/>
    </source>
</evidence>
<sequence length="160" mass="17777">MADYHTALRRFIGNTLYETFEHLVMLVLTLVIVILIGFATWHLVMATIGLIQTGELDPANPVVYPAIFGMFFTVLIGLEFKRSFLIVTSSQASIVRIRSIILIGLLATLRKFIVLDLKEINVGETIAVAAAILALGLVYWLVRDQERRATEAHVPDTPIG</sequence>
<comment type="subcellular location">
    <subcellularLocation>
        <location evidence="1">Cell membrane</location>
        <topology evidence="1">Multi-pass membrane protein</topology>
    </subcellularLocation>
</comment>
<dbReference type="RefSeq" id="WP_227320614.1">
    <property type="nucleotide sequence ID" value="NZ_JAESVB010000002.1"/>
</dbReference>
<name>A0A963YQY6_9PROT</name>
<dbReference type="EMBL" id="JAESVB010000002">
    <property type="protein sequence ID" value="MCB8874962.1"/>
    <property type="molecule type" value="Genomic_DNA"/>
</dbReference>